<dbReference type="NCBIfam" id="NF038363">
    <property type="entry name" value="SecM_small"/>
    <property type="match status" value="1"/>
</dbReference>
<gene>
    <name evidence="1" type="ORF">CEP48_03445</name>
</gene>
<dbReference type="RefSeq" id="WP_261920938.1">
    <property type="nucleotide sequence ID" value="NZ_CP022011.1"/>
</dbReference>
<proteinExistence type="predicted"/>
<dbReference type="Pfam" id="PF10818">
    <property type="entry name" value="SecM_small"/>
    <property type="match status" value="1"/>
</dbReference>
<evidence type="ECO:0000313" key="2">
    <source>
        <dbReference type="Proteomes" id="UP000955338"/>
    </source>
</evidence>
<name>A0A8D4LN65_9PAST</name>
<keyword evidence="2" id="KW-1185">Reference proteome</keyword>
<reference evidence="1" key="1">
    <citation type="submission" date="2017-06" db="EMBL/GenBank/DDBJ databases">
        <title>Genome sequencing of pathogenic and non-pathogenic strains within Bisgaard taxon 40.</title>
        <authorList>
            <person name="Ladner J.T."/>
            <person name="Lovett S.P."/>
            <person name="Koroleva G."/>
            <person name="Lorch J.M."/>
        </authorList>
    </citation>
    <scope>NUCLEOTIDE SEQUENCE</scope>
    <source>
        <strain evidence="1">27576-1-I1</strain>
    </source>
</reference>
<organism evidence="1 2">
    <name type="scientific">Mergibacter septicus</name>
    <dbReference type="NCBI Taxonomy" id="221402"/>
    <lineage>
        <taxon>Bacteria</taxon>
        <taxon>Pseudomonadati</taxon>
        <taxon>Pseudomonadota</taxon>
        <taxon>Gammaproteobacteria</taxon>
        <taxon>Pasteurellales</taxon>
        <taxon>Pasteurellaceae</taxon>
        <taxon>Mergibacter</taxon>
    </lineage>
</organism>
<sequence>MQQVGLGKQQFWSQLLLGMLAIFVFPLHTEHKLTETTEVNYTFTYEKRSHRYNLLAENLIISTQRLIKQQNAKYRTSNLSSLNTQYFQIPIKIYTKFIKRQYSIRAGPFF</sequence>
<dbReference type="Proteomes" id="UP000955338">
    <property type="component" value="Chromosome"/>
</dbReference>
<protein>
    <submittedName>
        <fullName evidence="1">Uncharacterized protein</fullName>
    </submittedName>
</protein>
<dbReference type="AlphaFoldDB" id="A0A8D4LN65"/>
<evidence type="ECO:0000313" key="1">
    <source>
        <dbReference type="EMBL" id="QDJ14527.1"/>
    </source>
</evidence>
<dbReference type="InterPro" id="IPR020508">
    <property type="entry name" value="SecM_small"/>
</dbReference>
<dbReference type="EMBL" id="CP022011">
    <property type="protein sequence ID" value="QDJ14527.1"/>
    <property type="molecule type" value="Genomic_DNA"/>
</dbReference>
<accession>A0A8D4LN65</accession>